<feature type="domain" description="C2H2-type" evidence="9">
    <location>
        <begin position="35"/>
        <end position="62"/>
    </location>
</feature>
<dbReference type="GO" id="GO:0000981">
    <property type="term" value="F:DNA-binding transcription factor activity, RNA polymerase II-specific"/>
    <property type="evidence" value="ECO:0007669"/>
    <property type="project" value="TreeGrafter"/>
</dbReference>
<evidence type="ECO:0000256" key="3">
    <source>
        <dbReference type="ARBA" id="ARBA00022737"/>
    </source>
</evidence>
<dbReference type="GO" id="GO:0008270">
    <property type="term" value="F:zinc ion binding"/>
    <property type="evidence" value="ECO:0007669"/>
    <property type="project" value="UniProtKB-KW"/>
</dbReference>
<dbReference type="FunFam" id="3.30.160.60:FF:000446">
    <property type="entry name" value="Zinc finger protein"/>
    <property type="match status" value="1"/>
</dbReference>
<evidence type="ECO:0000256" key="6">
    <source>
        <dbReference type="ARBA" id="ARBA00023242"/>
    </source>
</evidence>
<dbReference type="GO" id="GO:0005694">
    <property type="term" value="C:chromosome"/>
    <property type="evidence" value="ECO:0007669"/>
    <property type="project" value="UniProtKB-ARBA"/>
</dbReference>
<dbReference type="InterPro" id="IPR013087">
    <property type="entry name" value="Znf_C2H2_type"/>
</dbReference>
<keyword evidence="6" id="KW-0539">Nucleus</keyword>
<evidence type="ECO:0000256" key="4">
    <source>
        <dbReference type="ARBA" id="ARBA00022771"/>
    </source>
</evidence>
<sequence>MVCFEDLLLGKGKSYQESLNKVTMNPSNAEAKPLFKCPYCARCMKSKQHIEDHIRIHTGEKPYQCHKCCYASNQGINLRMHLQKYKNPPVECEHCDLKFCSMKALQNHVKEEHLAQGTSLDKVIPEGIINESEISLGEAPNLPFEDMDVEMDEDFVKDSCLFEITPEIKIDSVYSMEEPKRVMKVKPRRPTTKKLEVNRVSLKKKNSFKVNDFRCMYCNKTHLNRSHMEEHVRIHTGERPYKCAYCSYASITASALRTHNKSSTGSCLKCPQCDFTSCTVPILQRHKNNTHVTNGTSKAPLKTPVIRFHKYKRIKKPIKLENKSTKKEKNLFHCDRCSYTTDSQLNIDVHFHHRKNKPINSCSDCSYSACFPIGLAKHRKLMHGGSVNKSILKKKQKIPQKNAMEKEDSPVPSDVENQPMYGCAYCPFFSLDKTEVTKHLVFHNGPKPYSCIFCARRFTTRINAEVHERIHTGLQPFQCSHCGKSFSQKCNLHTHLINRHGIQIDGRKFTRMPKLKVEPGCVVRRNTLDAAAKVSRKYRA</sequence>
<dbReference type="PROSITE" id="PS00028">
    <property type="entry name" value="ZINC_FINGER_C2H2_1"/>
    <property type="match status" value="4"/>
</dbReference>
<gene>
    <name evidence="10" type="ORF">AFUS01_LOCUS32771</name>
</gene>
<dbReference type="PROSITE" id="PS50157">
    <property type="entry name" value="ZINC_FINGER_C2H2_2"/>
    <property type="match status" value="5"/>
</dbReference>
<protein>
    <recommendedName>
        <fullName evidence="9">C2H2-type domain-containing protein</fullName>
    </recommendedName>
</protein>
<dbReference type="GO" id="GO:0045893">
    <property type="term" value="P:positive regulation of DNA-templated transcription"/>
    <property type="evidence" value="ECO:0007669"/>
    <property type="project" value="UniProtKB-ARBA"/>
</dbReference>
<comment type="caution">
    <text evidence="10">The sequence shown here is derived from an EMBL/GenBank/DDBJ whole genome shotgun (WGS) entry which is preliminary data.</text>
</comment>
<comment type="subcellular location">
    <subcellularLocation>
        <location evidence="1">Nucleus</location>
    </subcellularLocation>
</comment>
<evidence type="ECO:0000259" key="9">
    <source>
        <dbReference type="PROSITE" id="PS50157"/>
    </source>
</evidence>
<evidence type="ECO:0000313" key="10">
    <source>
        <dbReference type="EMBL" id="CAG7822502.1"/>
    </source>
</evidence>
<organism evidence="10 11">
    <name type="scientific">Allacma fusca</name>
    <dbReference type="NCBI Taxonomy" id="39272"/>
    <lineage>
        <taxon>Eukaryota</taxon>
        <taxon>Metazoa</taxon>
        <taxon>Ecdysozoa</taxon>
        <taxon>Arthropoda</taxon>
        <taxon>Hexapoda</taxon>
        <taxon>Collembola</taxon>
        <taxon>Symphypleona</taxon>
        <taxon>Sminthuridae</taxon>
        <taxon>Allacma</taxon>
    </lineage>
</organism>
<dbReference type="Proteomes" id="UP000708208">
    <property type="component" value="Unassembled WGS sequence"/>
</dbReference>
<dbReference type="GO" id="GO:0000977">
    <property type="term" value="F:RNA polymerase II transcription regulatory region sequence-specific DNA binding"/>
    <property type="evidence" value="ECO:0007669"/>
    <property type="project" value="TreeGrafter"/>
</dbReference>
<proteinExistence type="predicted"/>
<feature type="domain" description="C2H2-type" evidence="9">
    <location>
        <begin position="477"/>
        <end position="500"/>
    </location>
</feature>
<evidence type="ECO:0000256" key="1">
    <source>
        <dbReference type="ARBA" id="ARBA00004123"/>
    </source>
</evidence>
<keyword evidence="2" id="KW-0479">Metal-binding</keyword>
<dbReference type="GO" id="GO:0005634">
    <property type="term" value="C:nucleus"/>
    <property type="evidence" value="ECO:0007669"/>
    <property type="project" value="UniProtKB-SubCell"/>
</dbReference>
<keyword evidence="11" id="KW-1185">Reference proteome</keyword>
<evidence type="ECO:0000256" key="7">
    <source>
        <dbReference type="PROSITE-ProRule" id="PRU00042"/>
    </source>
</evidence>
<evidence type="ECO:0000313" key="11">
    <source>
        <dbReference type="Proteomes" id="UP000708208"/>
    </source>
</evidence>
<feature type="region of interest" description="Disordered" evidence="8">
    <location>
        <begin position="394"/>
        <end position="414"/>
    </location>
</feature>
<feature type="domain" description="C2H2-type" evidence="9">
    <location>
        <begin position="421"/>
        <end position="448"/>
    </location>
</feature>
<dbReference type="PANTHER" id="PTHR24381:SF393">
    <property type="entry name" value="CHROMATIN-LINKED ADAPTOR FOR MSL PROTEINS, ISOFORM B"/>
    <property type="match status" value="1"/>
</dbReference>
<accession>A0A8J2KYS8</accession>
<keyword evidence="4 7" id="KW-0863">Zinc-finger</keyword>
<evidence type="ECO:0000256" key="8">
    <source>
        <dbReference type="SAM" id="MobiDB-lite"/>
    </source>
</evidence>
<dbReference type="FunFam" id="3.30.160.60:FF:001732">
    <property type="entry name" value="Zgc:162936"/>
    <property type="match status" value="1"/>
</dbReference>
<dbReference type="OrthoDB" id="6583868at2759"/>
<evidence type="ECO:0000256" key="5">
    <source>
        <dbReference type="ARBA" id="ARBA00022833"/>
    </source>
</evidence>
<keyword evidence="3" id="KW-0677">Repeat</keyword>
<dbReference type="SMART" id="SM00355">
    <property type="entry name" value="ZnF_C2H2"/>
    <property type="match status" value="11"/>
</dbReference>
<feature type="domain" description="C2H2-type" evidence="9">
    <location>
        <begin position="449"/>
        <end position="476"/>
    </location>
</feature>
<evidence type="ECO:0000256" key="2">
    <source>
        <dbReference type="ARBA" id="ARBA00022723"/>
    </source>
</evidence>
<feature type="domain" description="C2H2-type" evidence="9">
    <location>
        <begin position="213"/>
        <end position="240"/>
    </location>
</feature>
<name>A0A8J2KYS8_9HEXA</name>
<dbReference type="PANTHER" id="PTHR24381">
    <property type="entry name" value="ZINC FINGER PROTEIN"/>
    <property type="match status" value="1"/>
</dbReference>
<keyword evidence="5" id="KW-0862">Zinc</keyword>
<dbReference type="EMBL" id="CAJVCH010526536">
    <property type="protein sequence ID" value="CAG7822502.1"/>
    <property type="molecule type" value="Genomic_DNA"/>
</dbReference>
<reference evidence="10" key="1">
    <citation type="submission" date="2021-06" db="EMBL/GenBank/DDBJ databases">
        <authorList>
            <person name="Hodson N. C."/>
            <person name="Mongue J. A."/>
            <person name="Jaron S. K."/>
        </authorList>
    </citation>
    <scope>NUCLEOTIDE SEQUENCE</scope>
</reference>
<dbReference type="AlphaFoldDB" id="A0A8J2KYS8"/>